<gene>
    <name evidence="5" type="ORF">J0M35_20730</name>
</gene>
<comment type="caution">
    <text evidence="5">The sequence shown here is derived from an EMBL/GenBank/DDBJ whole genome shotgun (WGS) entry which is preliminary data.</text>
</comment>
<proteinExistence type="predicted"/>
<dbReference type="SUPFAM" id="SSF48452">
    <property type="entry name" value="TPR-like"/>
    <property type="match status" value="2"/>
</dbReference>
<evidence type="ECO:0000256" key="4">
    <source>
        <dbReference type="SAM" id="SignalP"/>
    </source>
</evidence>
<dbReference type="Proteomes" id="UP000664277">
    <property type="component" value="Unassembled WGS sequence"/>
</dbReference>
<dbReference type="PROSITE" id="PS50005">
    <property type="entry name" value="TPR"/>
    <property type="match status" value="1"/>
</dbReference>
<evidence type="ECO:0000313" key="6">
    <source>
        <dbReference type="Proteomes" id="UP000664277"/>
    </source>
</evidence>
<dbReference type="AlphaFoldDB" id="A0A8J7PAZ4"/>
<organism evidence="5 6">
    <name type="scientific">Candidatus Obscuribacter phosphatis</name>
    <dbReference type="NCBI Taxonomy" id="1906157"/>
    <lineage>
        <taxon>Bacteria</taxon>
        <taxon>Bacillati</taxon>
        <taxon>Candidatus Melainabacteria</taxon>
        <taxon>Candidatus Obscuribacterales</taxon>
        <taxon>Candidatus Obscuribacteraceae</taxon>
        <taxon>Candidatus Obscuribacter</taxon>
    </lineage>
</organism>
<evidence type="ECO:0000256" key="2">
    <source>
        <dbReference type="ARBA" id="ARBA00022803"/>
    </source>
</evidence>
<feature type="repeat" description="TPR" evidence="3">
    <location>
        <begin position="490"/>
        <end position="523"/>
    </location>
</feature>
<evidence type="ECO:0000313" key="5">
    <source>
        <dbReference type="EMBL" id="MBN8662806.1"/>
    </source>
</evidence>
<dbReference type="SMART" id="SM00028">
    <property type="entry name" value="TPR"/>
    <property type="match status" value="3"/>
</dbReference>
<evidence type="ECO:0008006" key="7">
    <source>
        <dbReference type="Google" id="ProtNLM"/>
    </source>
</evidence>
<dbReference type="InterPro" id="IPR019734">
    <property type="entry name" value="TPR_rpt"/>
</dbReference>
<keyword evidence="2 3" id="KW-0802">TPR repeat</keyword>
<dbReference type="PANTHER" id="PTHR44943:SF8">
    <property type="entry name" value="TPR REPEAT-CONTAINING PROTEIN MJ0263"/>
    <property type="match status" value="1"/>
</dbReference>
<dbReference type="Pfam" id="PF14559">
    <property type="entry name" value="TPR_19"/>
    <property type="match status" value="1"/>
</dbReference>
<sequence length="586" mass="66597">MAPLKNSARRAKSSYFALLILLTLSPADASAQTLSDANSARCEQRADNSTESTTLDITKTTSSKQVSPFVFDEPLNLAKDSFFLHKYELLKWNSSEKEELLEILAAIERRFTLLTKQVKPLGPISIFRVKELRSKIISTEPYLVSGPGYILVSDKFFMAPDKLHALMHELVHLIDSCGEQAYNPKWVNRMLPSMWKSKLTLQFLTGHDYRIFLKSLPQISELPSNYATINFAELLAEVISAKLTEMSEEDFSKFASKWFSDLLHPKKNRIERNSTFMGAMKLYKQENFREATRLLQKTKTPSASTILSNYYLATCLFKTGKIQESLAECNTTLRKAKVLDLMDIDEIELGALITKADILLQMKKYELAKETLNIALHKSPTNRHCLRSRSLCNFELGQEVEGLLDLYRAKGLDKLMYKGIKCGDYCPKMTIELLETATQRTKSVEPLYIKSAAYHRLARKATDKRQRNSYFNSALAALMEASERSETYRAQTHAQCGLICLEMGDLQTARIYFEKALCIDKENIPAMLGMAKLLANRGNTQESSKLCKDVRTRLDLLKNEDIVGLSPWSLNLLSKDETLKIVQFSQ</sequence>
<reference evidence="5" key="1">
    <citation type="submission" date="2021-02" db="EMBL/GenBank/DDBJ databases">
        <title>Genome-Resolved Metagenomics of a Microbial Community Performing Photosynthetic Biological Nutrient Removal.</title>
        <authorList>
            <person name="Mcdaniel E.A."/>
        </authorList>
    </citation>
    <scope>NUCLEOTIDE SEQUENCE</scope>
    <source>
        <strain evidence="5">UWPOB_OBS1</strain>
    </source>
</reference>
<evidence type="ECO:0000256" key="1">
    <source>
        <dbReference type="ARBA" id="ARBA00022737"/>
    </source>
</evidence>
<name>A0A8J7PAZ4_9BACT</name>
<dbReference type="InterPro" id="IPR011990">
    <property type="entry name" value="TPR-like_helical_dom_sf"/>
</dbReference>
<keyword evidence="1" id="KW-0677">Repeat</keyword>
<feature type="signal peptide" evidence="4">
    <location>
        <begin position="1"/>
        <end position="31"/>
    </location>
</feature>
<accession>A0A8J7PAZ4</accession>
<dbReference type="InterPro" id="IPR051685">
    <property type="entry name" value="Ycf3/AcsC/BcsC/TPR_MFPF"/>
</dbReference>
<dbReference type="EMBL" id="JAFLCK010000055">
    <property type="protein sequence ID" value="MBN8662806.1"/>
    <property type="molecule type" value="Genomic_DNA"/>
</dbReference>
<feature type="chain" id="PRO_5035318132" description="Tetratricopeptide repeat protein" evidence="4">
    <location>
        <begin position="32"/>
        <end position="586"/>
    </location>
</feature>
<dbReference type="PANTHER" id="PTHR44943">
    <property type="entry name" value="CELLULOSE SYNTHASE OPERON PROTEIN C"/>
    <property type="match status" value="1"/>
</dbReference>
<keyword evidence="4" id="KW-0732">Signal</keyword>
<evidence type="ECO:0000256" key="3">
    <source>
        <dbReference type="PROSITE-ProRule" id="PRU00339"/>
    </source>
</evidence>
<dbReference type="Gene3D" id="1.25.40.10">
    <property type="entry name" value="Tetratricopeptide repeat domain"/>
    <property type="match status" value="2"/>
</dbReference>
<protein>
    <recommendedName>
        <fullName evidence="7">Tetratricopeptide repeat protein</fullName>
    </recommendedName>
</protein>